<evidence type="ECO:0000313" key="2">
    <source>
        <dbReference type="Proteomes" id="UP000557739"/>
    </source>
</evidence>
<dbReference type="AlphaFoldDB" id="A0A7W9AMG8"/>
<gene>
    <name evidence="1" type="ORF">FHR19_000306</name>
</gene>
<name>A0A7W9AMG8_9SPHN</name>
<keyword evidence="2" id="KW-1185">Reference proteome</keyword>
<organism evidence="1 2">
    <name type="scientific">Sphingomonas yantingensis</name>
    <dbReference type="NCBI Taxonomy" id="1241761"/>
    <lineage>
        <taxon>Bacteria</taxon>
        <taxon>Pseudomonadati</taxon>
        <taxon>Pseudomonadota</taxon>
        <taxon>Alphaproteobacteria</taxon>
        <taxon>Sphingomonadales</taxon>
        <taxon>Sphingomonadaceae</taxon>
        <taxon>Sphingomonas</taxon>
    </lineage>
</organism>
<protein>
    <submittedName>
        <fullName evidence="1">Uncharacterized protein</fullName>
    </submittedName>
</protein>
<dbReference type="RefSeq" id="WP_184023554.1">
    <property type="nucleotide sequence ID" value="NZ_JACIJJ010000001.1"/>
</dbReference>
<dbReference type="EMBL" id="JACIJJ010000001">
    <property type="protein sequence ID" value="MBB5696981.1"/>
    <property type="molecule type" value="Genomic_DNA"/>
</dbReference>
<proteinExistence type="predicted"/>
<reference evidence="1 2" key="1">
    <citation type="submission" date="2020-08" db="EMBL/GenBank/DDBJ databases">
        <title>Genomic Encyclopedia of Type Strains, Phase IV (KMG-IV): sequencing the most valuable type-strain genomes for metagenomic binning, comparative biology and taxonomic classification.</title>
        <authorList>
            <person name="Goeker M."/>
        </authorList>
    </citation>
    <scope>NUCLEOTIDE SEQUENCE [LARGE SCALE GENOMIC DNA]</scope>
    <source>
        <strain evidence="1 2">DSM 27244</strain>
    </source>
</reference>
<accession>A0A7W9AMG8</accession>
<comment type="caution">
    <text evidence="1">The sequence shown here is derived from an EMBL/GenBank/DDBJ whole genome shotgun (WGS) entry which is preliminary data.</text>
</comment>
<sequence length="275" mass="30505">MTAFVWTDRDGQRHELDSPARIEAEVAEVAREMDGYVALLDNPDRMLRDPARTAIGRLRPRLEQLRADLARWNEHAIAIIRGDAMNLAARIEELPGMIADVLLVVELHREHARLMAVTNDAPEMRARRLAEPMTAHQRQAIAVCASRIAPPGTATRGEAKAWLDAQPRFARGGQVDGGWFGWVDRNGHAHRLGDALPIEREVAAIAKELAALRPALTGASNADTLYEAVDAGGASWARLQILQGDLERYDREATAREDTAWTAYAADWRSKRKTS</sequence>
<evidence type="ECO:0000313" key="1">
    <source>
        <dbReference type="EMBL" id="MBB5696981.1"/>
    </source>
</evidence>
<dbReference type="Proteomes" id="UP000557739">
    <property type="component" value="Unassembled WGS sequence"/>
</dbReference>